<dbReference type="AlphaFoldDB" id="A0A9P6T7J4"/>
<gene>
    <name evidence="1" type="ORF">CROQUDRAFT_51517</name>
</gene>
<evidence type="ECO:0000313" key="2">
    <source>
        <dbReference type="Proteomes" id="UP000886653"/>
    </source>
</evidence>
<reference evidence="1" key="1">
    <citation type="submission" date="2013-11" db="EMBL/GenBank/DDBJ databases">
        <title>Genome sequence of the fusiform rust pathogen reveals effectors for host alternation and coevolution with pine.</title>
        <authorList>
            <consortium name="DOE Joint Genome Institute"/>
            <person name="Smith K."/>
            <person name="Pendleton A."/>
            <person name="Kubisiak T."/>
            <person name="Anderson C."/>
            <person name="Salamov A."/>
            <person name="Aerts A."/>
            <person name="Riley R."/>
            <person name="Clum A."/>
            <person name="Lindquist E."/>
            <person name="Ence D."/>
            <person name="Campbell M."/>
            <person name="Kronenberg Z."/>
            <person name="Feau N."/>
            <person name="Dhillon B."/>
            <person name="Hamelin R."/>
            <person name="Burleigh J."/>
            <person name="Smith J."/>
            <person name="Yandell M."/>
            <person name="Nelson C."/>
            <person name="Grigoriev I."/>
            <person name="Davis J."/>
        </authorList>
    </citation>
    <scope>NUCLEOTIDE SEQUENCE</scope>
    <source>
        <strain evidence="1">G11</strain>
    </source>
</reference>
<feature type="non-terminal residue" evidence="1">
    <location>
        <position position="1"/>
    </location>
</feature>
<name>A0A9P6T7J4_9BASI</name>
<evidence type="ECO:0000313" key="1">
    <source>
        <dbReference type="EMBL" id="KAG0141564.1"/>
    </source>
</evidence>
<organism evidence="1 2">
    <name type="scientific">Cronartium quercuum f. sp. fusiforme G11</name>
    <dbReference type="NCBI Taxonomy" id="708437"/>
    <lineage>
        <taxon>Eukaryota</taxon>
        <taxon>Fungi</taxon>
        <taxon>Dikarya</taxon>
        <taxon>Basidiomycota</taxon>
        <taxon>Pucciniomycotina</taxon>
        <taxon>Pucciniomycetes</taxon>
        <taxon>Pucciniales</taxon>
        <taxon>Coleosporiaceae</taxon>
        <taxon>Cronartium</taxon>
    </lineage>
</organism>
<comment type="caution">
    <text evidence="1">The sequence shown here is derived from an EMBL/GenBank/DDBJ whole genome shotgun (WGS) entry which is preliminary data.</text>
</comment>
<dbReference type="Proteomes" id="UP000886653">
    <property type="component" value="Unassembled WGS sequence"/>
</dbReference>
<sequence length="295" mass="34358">PTNDQIIHLHPFTKESILNNQTIFTVYSSVNHPNPDSRLFSMQTLQDMRLMAPLHLRRMRDAEDSQKGCWNKVMLLFMYLSPHIQCPIISFRHLDLTTDWKNNVIQISLVTCWLTSQIEEIKNYFHSPRKFQQRDRTRNVLCLLLPCPDTHSQFLKSSMNIRKKPFHCSSPTLSTIYQWFSIPSIPKWQSGKYGEWLHQVDCLSFKYHPTVMAQPHAVHRFDAHCQAHNTINPLAIVCSKFPVNCYNHILLDPYDVVQKPGLGITSIFSHLDVRLQGLWVSSSCDSLAIYLTYTM</sequence>
<accession>A0A9P6T7J4</accession>
<protein>
    <submittedName>
        <fullName evidence="1">Uncharacterized protein</fullName>
    </submittedName>
</protein>
<keyword evidence="2" id="KW-1185">Reference proteome</keyword>
<dbReference type="EMBL" id="MU167381">
    <property type="protein sequence ID" value="KAG0141564.1"/>
    <property type="molecule type" value="Genomic_DNA"/>
</dbReference>
<proteinExistence type="predicted"/>